<accession>A0A0B5ALF5</accession>
<protein>
    <submittedName>
        <fullName evidence="3">Uncharacterized protein</fullName>
    </submittedName>
</protein>
<keyword evidence="2" id="KW-1133">Transmembrane helix</keyword>
<feature type="compositionally biased region" description="Basic and acidic residues" evidence="1">
    <location>
        <begin position="93"/>
        <end position="103"/>
    </location>
</feature>
<keyword evidence="4" id="KW-1185">Reference proteome</keyword>
<dbReference type="Proteomes" id="UP000031449">
    <property type="component" value="Chromosome"/>
</dbReference>
<sequence length="134" mass="15097">MLNHKQWILLITMSTVLLLSIGTITMMLLSDGEITETEPAQLDPGLSETEIGEEDVSEIPEDPQTINSGEETDQHLEDKPDMVNEWFDDLETENNRSDLKESDQSDDSSAEELDNTVVFPTAPEEPEIDFEENN</sequence>
<gene>
    <name evidence="3" type="ORF">JMA_17980</name>
</gene>
<dbReference type="EMBL" id="CP009416">
    <property type="protein sequence ID" value="AJD91115.1"/>
    <property type="molecule type" value="Genomic_DNA"/>
</dbReference>
<reference evidence="3 4" key="1">
    <citation type="submission" date="2014-08" db="EMBL/GenBank/DDBJ databases">
        <title>Complete genome of a marine bacteria Jeotgalibacillus malaysiensis.</title>
        <authorList>
            <person name="Yaakop A.S."/>
            <person name="Chan K.-G."/>
            <person name="Goh K.M."/>
        </authorList>
    </citation>
    <scope>NUCLEOTIDE SEQUENCE [LARGE SCALE GENOMIC DNA]</scope>
    <source>
        <strain evidence="3 4">D5</strain>
    </source>
</reference>
<keyword evidence="2" id="KW-0472">Membrane</keyword>
<dbReference type="STRING" id="1508404.JMA_17980"/>
<feature type="compositionally biased region" description="Acidic residues" evidence="1">
    <location>
        <begin position="50"/>
        <end position="61"/>
    </location>
</feature>
<evidence type="ECO:0000256" key="2">
    <source>
        <dbReference type="SAM" id="Phobius"/>
    </source>
</evidence>
<dbReference type="BioCyc" id="JESP1508404:G14D9-11053-MONOMER"/>
<feature type="compositionally biased region" description="Acidic residues" evidence="1">
    <location>
        <begin position="124"/>
        <end position="134"/>
    </location>
</feature>
<dbReference type="HOGENOM" id="CLU_1893394_0_0_9"/>
<keyword evidence="2" id="KW-0812">Transmembrane</keyword>
<feature type="compositionally biased region" description="Acidic residues" evidence="1">
    <location>
        <begin position="104"/>
        <end position="114"/>
    </location>
</feature>
<feature type="compositionally biased region" description="Basic and acidic residues" evidence="1">
    <location>
        <begin position="72"/>
        <end position="82"/>
    </location>
</feature>
<feature type="region of interest" description="Disordered" evidence="1">
    <location>
        <begin position="35"/>
        <end position="134"/>
    </location>
</feature>
<evidence type="ECO:0000313" key="4">
    <source>
        <dbReference type="Proteomes" id="UP000031449"/>
    </source>
</evidence>
<evidence type="ECO:0000256" key="1">
    <source>
        <dbReference type="SAM" id="MobiDB-lite"/>
    </source>
</evidence>
<dbReference type="KEGG" id="jeo:JMA_17980"/>
<feature type="transmembrane region" description="Helical" evidence="2">
    <location>
        <begin position="7"/>
        <end position="29"/>
    </location>
</feature>
<organism evidence="3 4">
    <name type="scientific">Jeotgalibacillus malaysiensis</name>
    <dbReference type="NCBI Taxonomy" id="1508404"/>
    <lineage>
        <taxon>Bacteria</taxon>
        <taxon>Bacillati</taxon>
        <taxon>Bacillota</taxon>
        <taxon>Bacilli</taxon>
        <taxon>Bacillales</taxon>
        <taxon>Caryophanaceae</taxon>
        <taxon>Jeotgalibacillus</taxon>
    </lineage>
</organism>
<name>A0A0B5ALF5_9BACL</name>
<evidence type="ECO:0000313" key="3">
    <source>
        <dbReference type="EMBL" id="AJD91115.1"/>
    </source>
</evidence>
<dbReference type="AlphaFoldDB" id="A0A0B5ALF5"/>
<proteinExistence type="predicted"/>